<keyword evidence="5" id="KW-0460">Magnesium</keyword>
<proteinExistence type="inferred from homology"/>
<gene>
    <name evidence="11" type="ORF">GCM10010357_42320</name>
</gene>
<dbReference type="NCBIfam" id="TIGR01509">
    <property type="entry name" value="HAD-SF-IA-v3"/>
    <property type="match status" value="1"/>
</dbReference>
<dbReference type="GO" id="GO:0016787">
    <property type="term" value="F:hydrolase activity"/>
    <property type="evidence" value="ECO:0007669"/>
    <property type="project" value="UniProtKB-KW"/>
</dbReference>
<dbReference type="InterPro" id="IPR023198">
    <property type="entry name" value="PGP-like_dom2"/>
</dbReference>
<keyword evidence="11" id="KW-0378">Hydrolase</keyword>
<evidence type="ECO:0000313" key="12">
    <source>
        <dbReference type="Proteomes" id="UP001500879"/>
    </source>
</evidence>
<dbReference type="PANTHER" id="PTHR46193:SF18">
    <property type="entry name" value="HEXITOL PHOSPHATASE B"/>
    <property type="match status" value="1"/>
</dbReference>
<dbReference type="Gene3D" id="3.40.50.1000">
    <property type="entry name" value="HAD superfamily/HAD-like"/>
    <property type="match status" value="1"/>
</dbReference>
<evidence type="ECO:0000256" key="3">
    <source>
        <dbReference type="ARBA" id="ARBA00022553"/>
    </source>
</evidence>
<dbReference type="NCBIfam" id="TIGR02009">
    <property type="entry name" value="PGMB-YQAB-SF"/>
    <property type="match status" value="1"/>
</dbReference>
<evidence type="ECO:0000256" key="6">
    <source>
        <dbReference type="ARBA" id="ARBA00023235"/>
    </source>
</evidence>
<evidence type="ECO:0000313" key="11">
    <source>
        <dbReference type="EMBL" id="GAA0416455.1"/>
    </source>
</evidence>
<dbReference type="InterPro" id="IPR023214">
    <property type="entry name" value="HAD_sf"/>
</dbReference>
<dbReference type="SUPFAM" id="SSF56784">
    <property type="entry name" value="HAD-like"/>
    <property type="match status" value="1"/>
</dbReference>
<keyword evidence="6" id="KW-0413">Isomerase</keyword>
<comment type="catalytic activity">
    <reaction evidence="8">
        <text>beta-D-glucose 1-phosphate = beta-D-glucose 6-phosphate</text>
        <dbReference type="Rhea" id="RHEA:20113"/>
        <dbReference type="ChEBI" id="CHEBI:57684"/>
        <dbReference type="ChEBI" id="CHEBI:58247"/>
        <dbReference type="EC" id="5.4.2.6"/>
    </reaction>
</comment>
<dbReference type="RefSeq" id="WP_344026710.1">
    <property type="nucleotide sequence ID" value="NZ_BAAABX010000048.1"/>
</dbReference>
<evidence type="ECO:0000256" key="8">
    <source>
        <dbReference type="ARBA" id="ARBA00044926"/>
    </source>
</evidence>
<dbReference type="Proteomes" id="UP001500879">
    <property type="component" value="Unassembled WGS sequence"/>
</dbReference>
<evidence type="ECO:0000256" key="4">
    <source>
        <dbReference type="ARBA" id="ARBA00022723"/>
    </source>
</evidence>
<dbReference type="InterPro" id="IPR006439">
    <property type="entry name" value="HAD-SF_hydro_IA"/>
</dbReference>
<dbReference type="InterPro" id="IPR010976">
    <property type="entry name" value="B-phosphoglucomutase_hydrolase"/>
</dbReference>
<evidence type="ECO:0000256" key="10">
    <source>
        <dbReference type="ARBA" id="ARBA00044991"/>
    </source>
</evidence>
<dbReference type="EMBL" id="BAAABX010000048">
    <property type="protein sequence ID" value="GAA0416455.1"/>
    <property type="molecule type" value="Genomic_DNA"/>
</dbReference>
<dbReference type="EC" id="5.4.2.6" evidence="9"/>
<dbReference type="InterPro" id="IPR051600">
    <property type="entry name" value="Beta-PGM-like"/>
</dbReference>
<accession>A0ABN0YWW0</accession>
<comment type="caution">
    <text evidence="11">The sequence shown here is derived from an EMBL/GenBank/DDBJ whole genome shotgun (WGS) entry which is preliminary data.</text>
</comment>
<keyword evidence="3" id="KW-0597">Phosphoprotein</keyword>
<organism evidence="11 12">
    <name type="scientific">Streptomyces luteireticuli</name>
    <dbReference type="NCBI Taxonomy" id="173858"/>
    <lineage>
        <taxon>Bacteria</taxon>
        <taxon>Bacillati</taxon>
        <taxon>Actinomycetota</taxon>
        <taxon>Actinomycetes</taxon>
        <taxon>Kitasatosporales</taxon>
        <taxon>Streptomycetaceae</taxon>
        <taxon>Streptomyces</taxon>
    </lineage>
</organism>
<keyword evidence="4" id="KW-0479">Metal-binding</keyword>
<dbReference type="SFLD" id="SFLDS00003">
    <property type="entry name" value="Haloacid_Dehalogenase"/>
    <property type="match status" value="1"/>
</dbReference>
<comment type="cofactor">
    <cofactor evidence="1">
        <name>Mg(2+)</name>
        <dbReference type="ChEBI" id="CHEBI:18420"/>
    </cofactor>
</comment>
<evidence type="ECO:0000256" key="2">
    <source>
        <dbReference type="ARBA" id="ARBA00006171"/>
    </source>
</evidence>
<dbReference type="InterPro" id="IPR036412">
    <property type="entry name" value="HAD-like_sf"/>
</dbReference>
<dbReference type="Gene3D" id="1.10.150.240">
    <property type="entry name" value="Putative phosphatase, domain 2"/>
    <property type="match status" value="1"/>
</dbReference>
<keyword evidence="12" id="KW-1185">Reference proteome</keyword>
<protein>
    <recommendedName>
        <fullName evidence="10">Beta-phosphoglucomutase</fullName>
        <ecNumber evidence="9">5.4.2.6</ecNumber>
    </recommendedName>
</protein>
<dbReference type="Pfam" id="PF00702">
    <property type="entry name" value="Hydrolase"/>
    <property type="match status" value="1"/>
</dbReference>
<dbReference type="PANTHER" id="PTHR46193">
    <property type="entry name" value="6-PHOSPHOGLUCONATE PHOSPHATASE"/>
    <property type="match status" value="1"/>
</dbReference>
<evidence type="ECO:0000256" key="1">
    <source>
        <dbReference type="ARBA" id="ARBA00001946"/>
    </source>
</evidence>
<evidence type="ECO:0000256" key="5">
    <source>
        <dbReference type="ARBA" id="ARBA00022842"/>
    </source>
</evidence>
<dbReference type="SFLD" id="SFLDG01129">
    <property type="entry name" value="C1.5:_HAD__Beta-PGM__Phosphata"/>
    <property type="match status" value="1"/>
</dbReference>
<sequence length="247" mass="26260">MTALGLPTHVRACLFDLDGVLTKTAVVHAAAWKEMFDAFLAERDGPGFRPFDPLTDYDEYVDGRPRADGVRTFLASRGITLPEGTDTDPPDADTVQGLGNRKNLLVLAKIRKEGVEAYPGSVRYAGAVRDAGLRRAVVSSSANCRDVLAAAGIEELFEVRIDGIVAKERGLPGKPHPDTFLAAAEELGVEPGQAAVFEDALAGMEAGRAGDFGYVVGVDRVGQAEALRRHGADTVVDDLADLLEDAK</sequence>
<evidence type="ECO:0000256" key="7">
    <source>
        <dbReference type="ARBA" id="ARBA00023277"/>
    </source>
</evidence>
<name>A0ABN0YWW0_9ACTN</name>
<evidence type="ECO:0000256" key="9">
    <source>
        <dbReference type="ARBA" id="ARBA00044968"/>
    </source>
</evidence>
<reference evidence="11 12" key="1">
    <citation type="journal article" date="2019" name="Int. J. Syst. Evol. Microbiol.">
        <title>The Global Catalogue of Microorganisms (GCM) 10K type strain sequencing project: providing services to taxonomists for standard genome sequencing and annotation.</title>
        <authorList>
            <consortium name="The Broad Institute Genomics Platform"/>
            <consortium name="The Broad Institute Genome Sequencing Center for Infectious Disease"/>
            <person name="Wu L."/>
            <person name="Ma J."/>
        </authorList>
    </citation>
    <scope>NUCLEOTIDE SEQUENCE [LARGE SCALE GENOMIC DNA]</scope>
    <source>
        <strain evidence="11 12">JCM 4788</strain>
    </source>
</reference>
<comment type="similarity">
    <text evidence="2">Belongs to the HAD-like hydrolase superfamily. CbbY/CbbZ/Gph/YieH family.</text>
</comment>
<keyword evidence="7" id="KW-0119">Carbohydrate metabolism</keyword>